<accession>A0A2W5T5S2</accession>
<protein>
    <submittedName>
        <fullName evidence="1">Uncharacterized protein</fullName>
    </submittedName>
</protein>
<reference evidence="1 2" key="1">
    <citation type="submission" date="2017-08" db="EMBL/GenBank/DDBJ databases">
        <title>Infants hospitalized years apart are colonized by the same room-sourced microbial strains.</title>
        <authorList>
            <person name="Brooks B."/>
            <person name="Olm M.R."/>
            <person name="Firek B.A."/>
            <person name="Baker R."/>
            <person name="Thomas B.C."/>
            <person name="Morowitz M.J."/>
            <person name="Banfield J.F."/>
        </authorList>
    </citation>
    <scope>NUCLEOTIDE SEQUENCE [LARGE SCALE GENOMIC DNA]</scope>
    <source>
        <strain evidence="1">S2_003_000_R2_14</strain>
    </source>
</reference>
<dbReference type="Proteomes" id="UP000249061">
    <property type="component" value="Unassembled WGS sequence"/>
</dbReference>
<proteinExistence type="predicted"/>
<evidence type="ECO:0000313" key="2">
    <source>
        <dbReference type="Proteomes" id="UP000249061"/>
    </source>
</evidence>
<gene>
    <name evidence="1" type="ORF">DI536_26930</name>
</gene>
<comment type="caution">
    <text evidence="1">The sequence shown here is derived from an EMBL/GenBank/DDBJ whole genome shotgun (WGS) entry which is preliminary data.</text>
</comment>
<name>A0A2W5T5S2_9BACT</name>
<dbReference type="AlphaFoldDB" id="A0A2W5T5S2"/>
<evidence type="ECO:0000313" key="1">
    <source>
        <dbReference type="EMBL" id="PZR07596.1"/>
    </source>
</evidence>
<sequence>MEVWGKDAIDLMGPGYIEFAKHGGSVRFIAIEGGLDCRYAEAEGRPSVEFSWSGVDDRDDACGRGVASLEADGSLVGRIFIHCGDDSAFTARRFEEPLKPSSRRLQ</sequence>
<organism evidence="1 2">
    <name type="scientific">Archangium gephyra</name>
    <dbReference type="NCBI Taxonomy" id="48"/>
    <lineage>
        <taxon>Bacteria</taxon>
        <taxon>Pseudomonadati</taxon>
        <taxon>Myxococcota</taxon>
        <taxon>Myxococcia</taxon>
        <taxon>Myxococcales</taxon>
        <taxon>Cystobacterineae</taxon>
        <taxon>Archangiaceae</taxon>
        <taxon>Archangium</taxon>
    </lineage>
</organism>
<dbReference type="EMBL" id="QFQP01000030">
    <property type="protein sequence ID" value="PZR07596.1"/>
    <property type="molecule type" value="Genomic_DNA"/>
</dbReference>